<gene>
    <name evidence="2" type="ORF">EXIGLDRAFT_720904</name>
</gene>
<feature type="transmembrane region" description="Helical" evidence="1">
    <location>
        <begin position="12"/>
        <end position="35"/>
    </location>
</feature>
<protein>
    <submittedName>
        <fullName evidence="2">Uncharacterized protein</fullName>
    </submittedName>
</protein>
<proteinExistence type="predicted"/>
<accession>A0A165NFK0</accession>
<evidence type="ECO:0000313" key="3">
    <source>
        <dbReference type="Proteomes" id="UP000077266"/>
    </source>
</evidence>
<dbReference type="InParanoid" id="A0A165NFK0"/>
<keyword evidence="1" id="KW-1133">Transmembrane helix</keyword>
<dbReference type="AlphaFoldDB" id="A0A165NFK0"/>
<sequence>MDISTTSVPAMLTINALGWSISTTSVARYAFRVVFMRIRRFRRNHQRRHSDFSFVKLARPSRGAYH</sequence>
<keyword evidence="3" id="KW-1185">Reference proteome</keyword>
<evidence type="ECO:0000313" key="2">
    <source>
        <dbReference type="EMBL" id="KZW00673.1"/>
    </source>
</evidence>
<dbReference type="Proteomes" id="UP000077266">
    <property type="component" value="Unassembled WGS sequence"/>
</dbReference>
<evidence type="ECO:0000256" key="1">
    <source>
        <dbReference type="SAM" id="Phobius"/>
    </source>
</evidence>
<keyword evidence="1" id="KW-0472">Membrane</keyword>
<keyword evidence="1" id="KW-0812">Transmembrane</keyword>
<dbReference type="EMBL" id="KV425899">
    <property type="protein sequence ID" value="KZW00673.1"/>
    <property type="molecule type" value="Genomic_DNA"/>
</dbReference>
<reference evidence="2 3" key="1">
    <citation type="journal article" date="2016" name="Mol. Biol. Evol.">
        <title>Comparative Genomics of Early-Diverging Mushroom-Forming Fungi Provides Insights into the Origins of Lignocellulose Decay Capabilities.</title>
        <authorList>
            <person name="Nagy L.G."/>
            <person name="Riley R."/>
            <person name="Tritt A."/>
            <person name="Adam C."/>
            <person name="Daum C."/>
            <person name="Floudas D."/>
            <person name="Sun H."/>
            <person name="Yadav J.S."/>
            <person name="Pangilinan J."/>
            <person name="Larsson K.H."/>
            <person name="Matsuura K."/>
            <person name="Barry K."/>
            <person name="Labutti K."/>
            <person name="Kuo R."/>
            <person name="Ohm R.A."/>
            <person name="Bhattacharya S.S."/>
            <person name="Shirouzu T."/>
            <person name="Yoshinaga Y."/>
            <person name="Martin F.M."/>
            <person name="Grigoriev I.V."/>
            <person name="Hibbett D.S."/>
        </authorList>
    </citation>
    <scope>NUCLEOTIDE SEQUENCE [LARGE SCALE GENOMIC DNA]</scope>
    <source>
        <strain evidence="2 3">HHB12029</strain>
    </source>
</reference>
<organism evidence="2 3">
    <name type="scientific">Exidia glandulosa HHB12029</name>
    <dbReference type="NCBI Taxonomy" id="1314781"/>
    <lineage>
        <taxon>Eukaryota</taxon>
        <taxon>Fungi</taxon>
        <taxon>Dikarya</taxon>
        <taxon>Basidiomycota</taxon>
        <taxon>Agaricomycotina</taxon>
        <taxon>Agaricomycetes</taxon>
        <taxon>Auriculariales</taxon>
        <taxon>Exidiaceae</taxon>
        <taxon>Exidia</taxon>
    </lineage>
</organism>
<name>A0A165NFK0_EXIGL</name>